<feature type="region of interest" description="Disordered" evidence="1">
    <location>
        <begin position="198"/>
        <end position="232"/>
    </location>
</feature>
<evidence type="ECO:0000256" key="1">
    <source>
        <dbReference type="SAM" id="MobiDB-lite"/>
    </source>
</evidence>
<name>A0A291LH64_9CAUD</name>
<dbReference type="InterPro" id="IPR020132">
    <property type="entry name" value="Gp24/Gp25"/>
</dbReference>
<evidence type="ECO:0000313" key="2">
    <source>
        <dbReference type="EMBL" id="ATI18718.1"/>
    </source>
</evidence>
<sequence>MAQFSLDDIRAAADAKYGSTDITVDEKTTVSLLNPLRLPKEKRDQLASLQDAMDAEGEDVDQEALLSDAIRLVADHPRKAEALLKAVGGDLAVLAQIFETYGKGAQVGGSIGLCRVIDEYGEGIYPDLLFHYGVDLTEVIAGRGPSPALVNLLVRRLPDTSLTVALASGGRDHFGWGVDRHMQADIFDAINQNTRATGNWGKGKAPKIPSWPRPKALKKPNKTSGQPKAGKRVSVAEIYKRFTARR</sequence>
<accession>A0A291LH64</accession>
<protein>
    <submittedName>
        <fullName evidence="2">Tail assembly chaperone</fullName>
    </submittedName>
</protein>
<organism evidence="2 3">
    <name type="scientific">Streptomyces phage Daudau</name>
    <dbReference type="NCBI Taxonomy" id="2041206"/>
    <lineage>
        <taxon>Viruses</taxon>
        <taxon>Duplodnaviria</taxon>
        <taxon>Heunggongvirae</taxon>
        <taxon>Uroviricota</taxon>
        <taxon>Caudoviricetes</taxon>
        <taxon>Arquatrovirinae</taxon>
        <taxon>Caelumvirus</taxon>
        <taxon>Caelumvirus daudau</taxon>
    </lineage>
</organism>
<evidence type="ECO:0000313" key="3">
    <source>
        <dbReference type="Proteomes" id="UP000229313"/>
    </source>
</evidence>
<reference evidence="3" key="1">
    <citation type="submission" date="2017-08" db="EMBL/GenBank/DDBJ databases">
        <authorList>
            <person name="de Groot N.N."/>
        </authorList>
    </citation>
    <scope>NUCLEOTIDE SEQUENCE [LARGE SCALE GENOMIC DNA]</scope>
</reference>
<gene>
    <name evidence="2" type="ORF">SEA_DAUDAU_17</name>
</gene>
<dbReference type="Pfam" id="PF17388">
    <property type="entry name" value="GP24_25"/>
    <property type="match status" value="1"/>
</dbReference>
<proteinExistence type="predicted"/>
<dbReference type="Proteomes" id="UP000229313">
    <property type="component" value="Segment"/>
</dbReference>
<dbReference type="EMBL" id="MF766045">
    <property type="protein sequence ID" value="ATI18718.1"/>
    <property type="molecule type" value="Genomic_DNA"/>
</dbReference>
<keyword evidence="3" id="KW-1185">Reference proteome</keyword>